<evidence type="ECO:0000256" key="9">
    <source>
        <dbReference type="PROSITE-ProRule" id="PRU01360"/>
    </source>
</evidence>
<evidence type="ECO:0000259" key="12">
    <source>
        <dbReference type="Pfam" id="PF07715"/>
    </source>
</evidence>
<feature type="short sequence motif" description="TonB C-terminal box" evidence="10">
    <location>
        <begin position="972"/>
        <end position="989"/>
    </location>
</feature>
<evidence type="ECO:0000256" key="3">
    <source>
        <dbReference type="ARBA" id="ARBA00022452"/>
    </source>
</evidence>
<evidence type="ECO:0000256" key="10">
    <source>
        <dbReference type="PROSITE-ProRule" id="PRU10144"/>
    </source>
</evidence>
<evidence type="ECO:0000256" key="5">
    <source>
        <dbReference type="ARBA" id="ARBA00022729"/>
    </source>
</evidence>
<dbReference type="PANTHER" id="PTHR30069">
    <property type="entry name" value="TONB-DEPENDENT OUTER MEMBRANE RECEPTOR"/>
    <property type="match status" value="1"/>
</dbReference>
<dbReference type="Gene3D" id="2.60.40.1120">
    <property type="entry name" value="Carboxypeptidase-like, regulatory domain"/>
    <property type="match status" value="1"/>
</dbReference>
<organism evidence="14 15">
    <name type="scientific">Pseudoalteromonas fenneropenaei</name>
    <dbReference type="NCBI Taxonomy" id="1737459"/>
    <lineage>
        <taxon>Bacteria</taxon>
        <taxon>Pseudomonadati</taxon>
        <taxon>Pseudomonadota</taxon>
        <taxon>Gammaproteobacteria</taxon>
        <taxon>Alteromonadales</taxon>
        <taxon>Pseudoalteromonadaceae</taxon>
        <taxon>Pseudoalteromonas</taxon>
    </lineage>
</organism>
<dbReference type="Gene3D" id="2.40.170.20">
    <property type="entry name" value="TonB-dependent receptor, beta-barrel domain"/>
    <property type="match status" value="1"/>
</dbReference>
<evidence type="ECO:0000256" key="8">
    <source>
        <dbReference type="ARBA" id="ARBA00023237"/>
    </source>
</evidence>
<keyword evidence="6" id="KW-0798">TonB box</keyword>
<dbReference type="SUPFAM" id="SSF56935">
    <property type="entry name" value="Porins"/>
    <property type="match status" value="1"/>
</dbReference>
<reference evidence="15" key="1">
    <citation type="journal article" date="2019" name="Int. J. Syst. Evol. Microbiol.">
        <title>The Global Catalogue of Microorganisms (GCM) 10K type strain sequencing project: providing services to taxonomists for standard genome sequencing and annotation.</title>
        <authorList>
            <consortium name="The Broad Institute Genomics Platform"/>
            <consortium name="The Broad Institute Genome Sequencing Center for Infectious Disease"/>
            <person name="Wu L."/>
            <person name="Ma J."/>
        </authorList>
    </citation>
    <scope>NUCLEOTIDE SEQUENCE [LARGE SCALE GENOMIC DNA]</scope>
    <source>
        <strain evidence="15">KCTC 42730</strain>
    </source>
</reference>
<dbReference type="PROSITE" id="PS52016">
    <property type="entry name" value="TONB_DEPENDENT_REC_3"/>
    <property type="match status" value="1"/>
</dbReference>
<feature type="signal peptide" evidence="11">
    <location>
        <begin position="1"/>
        <end position="30"/>
    </location>
</feature>
<dbReference type="InterPro" id="IPR039426">
    <property type="entry name" value="TonB-dep_rcpt-like"/>
</dbReference>
<dbReference type="SUPFAM" id="SSF49452">
    <property type="entry name" value="Starch-binding domain-like"/>
    <property type="match status" value="1"/>
</dbReference>
<dbReference type="EMBL" id="JBHRSD010000002">
    <property type="protein sequence ID" value="MFC3031274.1"/>
    <property type="molecule type" value="Genomic_DNA"/>
</dbReference>
<keyword evidence="3 9" id="KW-1134">Transmembrane beta strand</keyword>
<evidence type="ECO:0000313" key="14">
    <source>
        <dbReference type="EMBL" id="MFC3031274.1"/>
    </source>
</evidence>
<keyword evidence="14" id="KW-0675">Receptor</keyword>
<keyword evidence="8 9" id="KW-0998">Cell outer membrane</keyword>
<evidence type="ECO:0000259" key="13">
    <source>
        <dbReference type="Pfam" id="PF25183"/>
    </source>
</evidence>
<dbReference type="Proteomes" id="UP001595453">
    <property type="component" value="Unassembled WGS sequence"/>
</dbReference>
<evidence type="ECO:0000256" key="4">
    <source>
        <dbReference type="ARBA" id="ARBA00022692"/>
    </source>
</evidence>
<keyword evidence="5 11" id="KW-0732">Signal</keyword>
<dbReference type="Pfam" id="PF13620">
    <property type="entry name" value="CarboxypepD_reg"/>
    <property type="match status" value="1"/>
</dbReference>
<dbReference type="InterPro" id="IPR013784">
    <property type="entry name" value="Carb-bd-like_fold"/>
</dbReference>
<dbReference type="Pfam" id="PF25183">
    <property type="entry name" value="OMP_b-brl_4"/>
    <property type="match status" value="2"/>
</dbReference>
<feature type="domain" description="TonB-dependent transporter Oar-like beta-barrel" evidence="13">
    <location>
        <begin position="591"/>
        <end position="856"/>
    </location>
</feature>
<dbReference type="Pfam" id="PF07715">
    <property type="entry name" value="Plug"/>
    <property type="match status" value="1"/>
</dbReference>
<dbReference type="InterPro" id="IPR036942">
    <property type="entry name" value="Beta-barrel_TonB_sf"/>
</dbReference>
<name>A0ABV7CFC3_9GAMM</name>
<dbReference type="InterPro" id="IPR037066">
    <property type="entry name" value="Plug_dom_sf"/>
</dbReference>
<feature type="chain" id="PRO_5047106066" evidence="11">
    <location>
        <begin position="31"/>
        <end position="989"/>
    </location>
</feature>
<evidence type="ECO:0000256" key="7">
    <source>
        <dbReference type="ARBA" id="ARBA00023136"/>
    </source>
</evidence>
<evidence type="ECO:0000313" key="15">
    <source>
        <dbReference type="Proteomes" id="UP001595453"/>
    </source>
</evidence>
<dbReference type="PANTHER" id="PTHR30069:SF46">
    <property type="entry name" value="OAR PROTEIN"/>
    <property type="match status" value="1"/>
</dbReference>
<dbReference type="PROSITE" id="PS01156">
    <property type="entry name" value="TONB_DEPENDENT_REC_2"/>
    <property type="match status" value="1"/>
</dbReference>
<feature type="domain" description="TonB-dependent receptor plug" evidence="12">
    <location>
        <begin position="145"/>
        <end position="243"/>
    </location>
</feature>
<dbReference type="InterPro" id="IPR057601">
    <property type="entry name" value="Oar-like_b-barrel"/>
</dbReference>
<sequence>MSNSKRMFRKAALCVAVCSSLAVFSTTALASNVDGELRGLITAKGNNQPVVGATIVITNEKNGYTKTIVVDQDGSFNLKTIPVGDYKVEVRKDGYQTESIEKLTIGVGKSSNLEVALTSGSVEVISVTGSRVATVDVTSSEASFNISAEELIRLPVPADITSVALLAPGVNLGDSRFIDAKGNSLASFGGASQAENVYYVNGLNMTNFRNGVGGATIPFLSYDSFQVKTGGYSAEFGRATGGVVSAVTKKGSNEFEFGIQHRQQFASLYGERPNSYFLSQDNCNDDGCAVNVGDLRLDNSRDEVGFYSTDIFASGAIIEDTLFFYGLYEFRKRETEQYVGVNSQFEETSDDDPYYLARLDWNINEDHTLMAWVYSDESTELTETFSTDANKNKAGIPTESSYDTGGKSWSVRYTGAITDDLSISAMAGSVEFTDTVSSPSGDCPVIYDNRSGAFVPKGCWNPSAFQIRKDSDERKQYRFDVDWFVNESHNLRFGIDLEKNTSQADTILSGNIYYLITSLNEGAKLPNGSTVAETGDYVRVRNYSNGGTFKINNSAYYVEDVWTINDRLTATIGLRWESFENLNADDVTFIEMKNQFAPRLGIAYDIFGDGEHKVFANLGRYHLPVASNTNVRLAGAELYTHDWYKLAGINGDDSPILGDKVGTTHEIQDGTAPLPDSVTDKNLEPMYQDEFILGYQGMINDDWSFAAKFTRRELGNVIDDGSMEYAFRQTTGVADDHFLLFNPGRPVTFIYDHDGDGVAETITFSPEQMGYPEAERSYNSLDLALEKAWDGVWMFKAAYTWAQSYGNAEGYVKSDNGQDDAGLTTDWDYPYLAEGAEGYLPNDRRHAIKLFGAYALADNLTVGFNASISSGRPMSAFGQGYYPDQDNYHYGQTYWVGSNFLKRGSLGRTPWVTNIDANIKYQLDDLVSGFAKSGYIALNIYNLFDANTVTRFYEDAEKDDAAFSVDPAFGSASSWQAPRRVELTFNLQF</sequence>
<gene>
    <name evidence="14" type="ORF">ACFOEE_01875</name>
</gene>
<comment type="similarity">
    <text evidence="9">Belongs to the TonB-dependent receptor family.</text>
</comment>
<feature type="domain" description="TonB-dependent transporter Oar-like beta-barrel" evidence="13">
    <location>
        <begin position="344"/>
        <end position="583"/>
    </location>
</feature>
<comment type="caution">
    <text evidence="14">The sequence shown here is derived from an EMBL/GenBank/DDBJ whole genome shotgun (WGS) entry which is preliminary data.</text>
</comment>
<proteinExistence type="inferred from homology"/>
<dbReference type="InterPro" id="IPR012910">
    <property type="entry name" value="Plug_dom"/>
</dbReference>
<evidence type="ECO:0000256" key="6">
    <source>
        <dbReference type="ARBA" id="ARBA00023077"/>
    </source>
</evidence>
<dbReference type="RefSeq" id="WP_377120348.1">
    <property type="nucleotide sequence ID" value="NZ_JBHRSD010000002.1"/>
</dbReference>
<evidence type="ECO:0000256" key="2">
    <source>
        <dbReference type="ARBA" id="ARBA00022448"/>
    </source>
</evidence>
<evidence type="ECO:0000256" key="1">
    <source>
        <dbReference type="ARBA" id="ARBA00004571"/>
    </source>
</evidence>
<accession>A0ABV7CFC3</accession>
<evidence type="ECO:0000256" key="11">
    <source>
        <dbReference type="SAM" id="SignalP"/>
    </source>
</evidence>
<keyword evidence="7 9" id="KW-0472">Membrane</keyword>
<keyword evidence="15" id="KW-1185">Reference proteome</keyword>
<dbReference type="InterPro" id="IPR010917">
    <property type="entry name" value="TonB_rcpt_CS"/>
</dbReference>
<keyword evidence="2 9" id="KW-0813">Transport</keyword>
<keyword evidence="4 9" id="KW-0812">Transmembrane</keyword>
<comment type="subcellular location">
    <subcellularLocation>
        <location evidence="1 9">Cell outer membrane</location>
        <topology evidence="1 9">Multi-pass membrane protein</topology>
    </subcellularLocation>
</comment>
<protein>
    <submittedName>
        <fullName evidence="14">TonB-dependent receptor domain-containing protein</fullName>
    </submittedName>
</protein>
<dbReference type="Gene3D" id="2.170.130.10">
    <property type="entry name" value="TonB-dependent receptor, plug domain"/>
    <property type="match status" value="1"/>
</dbReference>